<evidence type="ECO:0000313" key="1">
    <source>
        <dbReference type="EMBL" id="CAB4764422.1"/>
    </source>
</evidence>
<dbReference type="EMBL" id="CAEZYU010000204">
    <property type="protein sequence ID" value="CAB4764422.1"/>
    <property type="molecule type" value="Genomic_DNA"/>
</dbReference>
<gene>
    <name evidence="1" type="ORF">UFOPK2766_02428</name>
</gene>
<dbReference type="AlphaFoldDB" id="A0A6J6UX91"/>
<proteinExistence type="predicted"/>
<organism evidence="1">
    <name type="scientific">freshwater metagenome</name>
    <dbReference type="NCBI Taxonomy" id="449393"/>
    <lineage>
        <taxon>unclassified sequences</taxon>
        <taxon>metagenomes</taxon>
        <taxon>ecological metagenomes</taxon>
    </lineage>
</organism>
<sequence>MEAGESTDLLSGCALSVHYSVWFRSSLRTAAHWPRRQTGPSVCSSHVASHGGHDWYHRGRSQRDYCLRPQRPTSTCCFCDVHLAGPDRTLALQTRTLGHAHFRCWTPDNRRCRRSLRTGFCGEDQFQRAVKLCHFWRVRSGASFLGAVAWDHGRNLLDHLGTREGSQDCCLCSGSHPRRTGVTDLFSWRIICRGNCYGCVCVRPGPKPACT</sequence>
<name>A0A6J6UX91_9ZZZZ</name>
<protein>
    <submittedName>
        <fullName evidence="1">Unannotated protein</fullName>
    </submittedName>
</protein>
<reference evidence="1" key="1">
    <citation type="submission" date="2020-05" db="EMBL/GenBank/DDBJ databases">
        <authorList>
            <person name="Chiriac C."/>
            <person name="Salcher M."/>
            <person name="Ghai R."/>
            <person name="Kavagutti S V."/>
        </authorList>
    </citation>
    <scope>NUCLEOTIDE SEQUENCE</scope>
</reference>
<accession>A0A6J6UX91</accession>